<organism evidence="1 2">
    <name type="scientific">Bauhinia variegata</name>
    <name type="common">Purple orchid tree</name>
    <name type="synonym">Phanera variegata</name>
    <dbReference type="NCBI Taxonomy" id="167791"/>
    <lineage>
        <taxon>Eukaryota</taxon>
        <taxon>Viridiplantae</taxon>
        <taxon>Streptophyta</taxon>
        <taxon>Embryophyta</taxon>
        <taxon>Tracheophyta</taxon>
        <taxon>Spermatophyta</taxon>
        <taxon>Magnoliopsida</taxon>
        <taxon>eudicotyledons</taxon>
        <taxon>Gunneridae</taxon>
        <taxon>Pentapetalae</taxon>
        <taxon>rosids</taxon>
        <taxon>fabids</taxon>
        <taxon>Fabales</taxon>
        <taxon>Fabaceae</taxon>
        <taxon>Cercidoideae</taxon>
        <taxon>Cercideae</taxon>
        <taxon>Bauhiniinae</taxon>
        <taxon>Bauhinia</taxon>
    </lineage>
</organism>
<protein>
    <submittedName>
        <fullName evidence="1">Uncharacterized protein</fullName>
    </submittedName>
</protein>
<name>A0ACB9PHF5_BAUVA</name>
<proteinExistence type="predicted"/>
<evidence type="ECO:0000313" key="1">
    <source>
        <dbReference type="EMBL" id="KAI4347379.1"/>
    </source>
</evidence>
<keyword evidence="2" id="KW-1185">Reference proteome</keyword>
<accession>A0ACB9PHF5</accession>
<dbReference type="Proteomes" id="UP000828941">
    <property type="component" value="Chromosome 4"/>
</dbReference>
<comment type="caution">
    <text evidence="1">The sequence shown here is derived from an EMBL/GenBank/DDBJ whole genome shotgun (WGS) entry which is preliminary data.</text>
</comment>
<reference evidence="1 2" key="1">
    <citation type="journal article" date="2022" name="DNA Res.">
        <title>Chromosomal-level genome assembly of the orchid tree Bauhinia variegata (Leguminosae; Cercidoideae) supports the allotetraploid origin hypothesis of Bauhinia.</title>
        <authorList>
            <person name="Zhong Y."/>
            <person name="Chen Y."/>
            <person name="Zheng D."/>
            <person name="Pang J."/>
            <person name="Liu Y."/>
            <person name="Luo S."/>
            <person name="Meng S."/>
            <person name="Qian L."/>
            <person name="Wei D."/>
            <person name="Dai S."/>
            <person name="Zhou R."/>
        </authorList>
    </citation>
    <scope>NUCLEOTIDE SEQUENCE [LARGE SCALE GENOMIC DNA]</scope>
    <source>
        <strain evidence="1">BV-YZ2020</strain>
    </source>
</reference>
<sequence length="459" mass="51129">MAEGVVHVGLLPNAGMGHLTPFLRLAALLLKHNCKVTLITPQPTVSLAESELISRFHSQFPQVTRIDFHLLPFDATSANSTDPIFLRFESVRRSAHSLSPLLDSISPPLSALVFDLTLISPIIPVIETLSLPSFILFTSSARMFSFFSYFPSFANVSDHNHDSLVIPGIPPVPRSSIPPLLRDPNSIFARMFTEDSGKLRKFNGILINTFAGLEAESLEALRERKVSKELPPVFAIGPFEPCEFERLKKENSTSKWLDDQPQGSVVFVSFGSRTAMRREQIREIGDGLLRSGCKFLWVVKDKPIDREEKEGLEQVVGHELMDKLKEKGLVVKTWVDQNEILGHGAVGGFVCHCGWNSVIEAALNGVKILAWPQHGDQKINAEVVEMGGLGMWVKDWGRGEKDLVKGEEIGKAIRQMMNNESPKISLFKIQEAARKALGVGGNCQIMFQRLIEEWKKKDV</sequence>
<gene>
    <name evidence="1" type="ORF">L6164_008195</name>
</gene>
<dbReference type="EMBL" id="CM039429">
    <property type="protein sequence ID" value="KAI4347379.1"/>
    <property type="molecule type" value="Genomic_DNA"/>
</dbReference>
<evidence type="ECO:0000313" key="2">
    <source>
        <dbReference type="Proteomes" id="UP000828941"/>
    </source>
</evidence>